<dbReference type="Gene3D" id="2.60.120.10">
    <property type="entry name" value="Jelly Rolls"/>
    <property type="match status" value="1"/>
</dbReference>
<dbReference type="InterPro" id="IPR051610">
    <property type="entry name" value="GPI/OXD"/>
</dbReference>
<dbReference type="EMBL" id="BMYJ01000013">
    <property type="protein sequence ID" value="GHC65694.1"/>
    <property type="molecule type" value="Genomic_DNA"/>
</dbReference>
<evidence type="ECO:0000313" key="4">
    <source>
        <dbReference type="Proteomes" id="UP000638981"/>
    </source>
</evidence>
<comment type="caution">
    <text evidence="3">The sequence shown here is derived from an EMBL/GenBank/DDBJ whole genome shotgun (WGS) entry which is preliminary data.</text>
</comment>
<sequence length="158" mass="17254">MAKLAPVFQHEANPLHPVLGAGPGPYDYALLGDPGGLTQFGVHLESLPPGSKSGHRHWHEAEDEALYVISGHPVLVEDVETVLKPGDFVAWPAGRAVGHCLENRSDRAVTYLVMGSRYVQDVIHYTDHDLVTHKNGKGRRYLHRDGRAVEGGARDIPS</sequence>
<evidence type="ECO:0000259" key="2">
    <source>
        <dbReference type="Pfam" id="PF07883"/>
    </source>
</evidence>
<feature type="domain" description="Cupin type-2" evidence="2">
    <location>
        <begin position="44"/>
        <end position="114"/>
    </location>
</feature>
<dbReference type="AlphaFoldDB" id="A0A918TXQ3"/>
<reference evidence="3" key="2">
    <citation type="submission" date="2020-09" db="EMBL/GenBank/DDBJ databases">
        <authorList>
            <person name="Sun Q."/>
            <person name="Kim S."/>
        </authorList>
    </citation>
    <scope>NUCLEOTIDE SEQUENCE</scope>
    <source>
        <strain evidence="3">KCTC 23310</strain>
    </source>
</reference>
<dbReference type="CDD" id="cd02224">
    <property type="entry name" value="cupin_SPO2919-like"/>
    <property type="match status" value="1"/>
</dbReference>
<dbReference type="RefSeq" id="WP_189413111.1">
    <property type="nucleotide sequence ID" value="NZ_BMYJ01000013.1"/>
</dbReference>
<keyword evidence="1" id="KW-0479">Metal-binding</keyword>
<gene>
    <name evidence="3" type="ORF">GCM10007315_32800</name>
</gene>
<dbReference type="SUPFAM" id="SSF51182">
    <property type="entry name" value="RmlC-like cupins"/>
    <property type="match status" value="1"/>
</dbReference>
<dbReference type="GO" id="GO:0046872">
    <property type="term" value="F:metal ion binding"/>
    <property type="evidence" value="ECO:0007669"/>
    <property type="project" value="UniProtKB-KW"/>
</dbReference>
<name>A0A918TXQ3_9RHOB</name>
<evidence type="ECO:0000256" key="1">
    <source>
        <dbReference type="ARBA" id="ARBA00022723"/>
    </source>
</evidence>
<dbReference type="InterPro" id="IPR014710">
    <property type="entry name" value="RmlC-like_jellyroll"/>
</dbReference>
<accession>A0A918TXQ3</accession>
<dbReference type="InterPro" id="IPR011051">
    <property type="entry name" value="RmlC_Cupin_sf"/>
</dbReference>
<dbReference type="Proteomes" id="UP000638981">
    <property type="component" value="Unassembled WGS sequence"/>
</dbReference>
<organism evidence="3 4">
    <name type="scientific">Neogemmobacter tilapiae</name>
    <dbReference type="NCBI Taxonomy" id="875041"/>
    <lineage>
        <taxon>Bacteria</taxon>
        <taxon>Pseudomonadati</taxon>
        <taxon>Pseudomonadota</taxon>
        <taxon>Alphaproteobacteria</taxon>
        <taxon>Rhodobacterales</taxon>
        <taxon>Paracoccaceae</taxon>
        <taxon>Neogemmobacter</taxon>
    </lineage>
</organism>
<keyword evidence="4" id="KW-1185">Reference proteome</keyword>
<evidence type="ECO:0000313" key="3">
    <source>
        <dbReference type="EMBL" id="GHC65694.1"/>
    </source>
</evidence>
<protein>
    <submittedName>
        <fullName evidence="3">Transcriptional regulator</fullName>
    </submittedName>
</protein>
<dbReference type="Pfam" id="PF07883">
    <property type="entry name" value="Cupin_2"/>
    <property type="match status" value="1"/>
</dbReference>
<dbReference type="InterPro" id="IPR013096">
    <property type="entry name" value="Cupin_2"/>
</dbReference>
<reference evidence="3" key="1">
    <citation type="journal article" date="2014" name="Int. J. Syst. Evol. Microbiol.">
        <title>Complete genome sequence of Corynebacterium casei LMG S-19264T (=DSM 44701T), isolated from a smear-ripened cheese.</title>
        <authorList>
            <consortium name="US DOE Joint Genome Institute (JGI-PGF)"/>
            <person name="Walter F."/>
            <person name="Albersmeier A."/>
            <person name="Kalinowski J."/>
            <person name="Ruckert C."/>
        </authorList>
    </citation>
    <scope>NUCLEOTIDE SEQUENCE</scope>
    <source>
        <strain evidence="3">KCTC 23310</strain>
    </source>
</reference>
<dbReference type="PANTHER" id="PTHR35848">
    <property type="entry name" value="OXALATE-BINDING PROTEIN"/>
    <property type="match status" value="1"/>
</dbReference>
<proteinExistence type="predicted"/>
<dbReference type="PANTHER" id="PTHR35848:SF9">
    <property type="entry name" value="SLL1358 PROTEIN"/>
    <property type="match status" value="1"/>
</dbReference>